<feature type="transmembrane region" description="Helical" evidence="6">
    <location>
        <begin position="493"/>
        <end position="512"/>
    </location>
</feature>
<feature type="domain" description="SpaA-like prealbumin fold" evidence="10">
    <location>
        <begin position="353"/>
        <end position="430"/>
    </location>
</feature>
<evidence type="ECO:0000259" key="8">
    <source>
        <dbReference type="Pfam" id="PF00746"/>
    </source>
</evidence>
<dbReference type="InterPro" id="IPR013783">
    <property type="entry name" value="Ig-like_fold"/>
</dbReference>
<dbReference type="Gene3D" id="2.60.40.740">
    <property type="match status" value="1"/>
</dbReference>
<dbReference type="EMBL" id="CP046919">
    <property type="protein sequence ID" value="QIM46267.1"/>
    <property type="molecule type" value="Genomic_DNA"/>
</dbReference>
<feature type="compositionally biased region" description="Polar residues" evidence="5">
    <location>
        <begin position="309"/>
        <end position="324"/>
    </location>
</feature>
<evidence type="ECO:0000256" key="4">
    <source>
        <dbReference type="ARBA" id="ARBA00023088"/>
    </source>
</evidence>
<accession>A0A6G8HZD3</accession>
<keyword evidence="1" id="KW-0134">Cell wall</keyword>
<evidence type="ECO:0000256" key="2">
    <source>
        <dbReference type="ARBA" id="ARBA00022525"/>
    </source>
</evidence>
<proteinExistence type="predicted"/>
<dbReference type="InterPro" id="IPR019931">
    <property type="entry name" value="LPXTG_anchor"/>
</dbReference>
<evidence type="ECO:0000256" key="3">
    <source>
        <dbReference type="ARBA" id="ARBA00022729"/>
    </source>
</evidence>
<feature type="chain" id="PRO_5026143146" evidence="7">
    <location>
        <begin position="26"/>
        <end position="520"/>
    </location>
</feature>
<dbReference type="Gene3D" id="2.60.40.10">
    <property type="entry name" value="Immunoglobulins"/>
    <property type="match status" value="1"/>
</dbReference>
<organism evidence="11 12">
    <name type="scientific">Streptococcus ruminicola</name>
    <dbReference type="NCBI Taxonomy" id="2686210"/>
    <lineage>
        <taxon>Bacteria</taxon>
        <taxon>Bacillati</taxon>
        <taxon>Bacillota</taxon>
        <taxon>Bacilli</taxon>
        <taxon>Lactobacillales</taxon>
        <taxon>Streptococcaceae</taxon>
        <taxon>Streptococcus</taxon>
    </lineage>
</organism>
<dbReference type="InterPro" id="IPR041033">
    <property type="entry name" value="SpaA_PFL_dom_1"/>
</dbReference>
<feature type="domain" description="Gram-positive pilin backbone subunit 2 Cna-B-like" evidence="9">
    <location>
        <begin position="199"/>
        <end position="318"/>
    </location>
</feature>
<evidence type="ECO:0000313" key="12">
    <source>
        <dbReference type="Proteomes" id="UP000503166"/>
    </source>
</evidence>
<reference evidence="11 12" key="1">
    <citation type="submission" date="2019-12" db="EMBL/GenBank/DDBJ databases">
        <title>Complete genome sequence of Streptococcus sp. CNU G2 isolated frome Bos taurus coreanae.</title>
        <authorList>
            <person name="Park S.Y."/>
            <person name="Kim J.H."/>
            <person name="Seo S.W."/>
        </authorList>
    </citation>
    <scope>NUCLEOTIDE SEQUENCE [LARGE SCALE GENOMIC DNA]</scope>
    <source>
        <strain evidence="11 12">CNU G2</strain>
    </source>
</reference>
<gene>
    <name evidence="11" type="ORF">GPZ88_03855</name>
</gene>
<keyword evidence="2" id="KW-0964">Secreted</keyword>
<feature type="signal peptide" evidence="7">
    <location>
        <begin position="1"/>
        <end position="25"/>
    </location>
</feature>
<sequence>MKKFKLLLAAFVATLFAFVGGNAFAYTITVDKVADNHTYEAYQVFSGTLASDGKTLSNIQWSETGVTPFTFEGKSEAAEIAEMLAYKEDAPEKDKSDTEKAKEFSKLAGANLKTPAASAESKDGQAVLTVSAPGYYLVKDVDGSQNGNDAAYTRFMMEVVGDVTAQVKNDKPTVQKKVKETNDSTGKTTDWQDAADYDINDTVPFQLKATLPKHIADYDHYYVEFTDTLSAGLTFNNITLVKADGKTLSEGEYQVTKTPNTDGTTTLSVIITDVKKVNENIKKDDLVTVEYNATLNDKAVLGSAGNPNSVELTYSNNPNATGDGTSKPADTGKTPKDTVKVFTYQTIINKVKEIKKDGTIETAPLPGAEFTLYKKLNNGSTKKVDVVKNAEGTSFTFKGLDAGNYELVESTTPDGYNTIKPIKFTINAKYDTEAADPQLTELSGGVTANTDSGMIEFNKNITPKEAATSGSLEANVENKKGSLLPSTGGMGTTILYVIGSILVLVAAVLLITKKRMDAAK</sequence>
<dbReference type="KEGG" id="srum:GPZ88_03855"/>
<evidence type="ECO:0000256" key="6">
    <source>
        <dbReference type="SAM" id="Phobius"/>
    </source>
</evidence>
<dbReference type="Pfam" id="PF17802">
    <property type="entry name" value="SpaA"/>
    <property type="match status" value="1"/>
</dbReference>
<keyword evidence="4" id="KW-0572">Peptidoglycan-anchor</keyword>
<evidence type="ECO:0000259" key="10">
    <source>
        <dbReference type="Pfam" id="PF17802"/>
    </source>
</evidence>
<dbReference type="AlphaFoldDB" id="A0A6G8HZD3"/>
<dbReference type="InterPro" id="IPR032334">
    <property type="entry name" value="GramPos_pilinBB"/>
</dbReference>
<dbReference type="Pfam" id="PF00746">
    <property type="entry name" value="Gram_pos_anchor"/>
    <property type="match status" value="1"/>
</dbReference>
<keyword evidence="6" id="KW-0472">Membrane</keyword>
<keyword evidence="6" id="KW-0812">Transmembrane</keyword>
<keyword evidence="3 7" id="KW-0732">Signal</keyword>
<dbReference type="NCBIfam" id="TIGR01167">
    <property type="entry name" value="LPXTG_anchor"/>
    <property type="match status" value="1"/>
</dbReference>
<dbReference type="Proteomes" id="UP000503166">
    <property type="component" value="Chromosome"/>
</dbReference>
<evidence type="ECO:0000256" key="7">
    <source>
        <dbReference type="SAM" id="SignalP"/>
    </source>
</evidence>
<protein>
    <submittedName>
        <fullName evidence="11">Isopeptide-forming domain-containing fimbrial protein</fullName>
    </submittedName>
</protein>
<evidence type="ECO:0000259" key="9">
    <source>
        <dbReference type="Pfam" id="PF16569"/>
    </source>
</evidence>
<evidence type="ECO:0000256" key="1">
    <source>
        <dbReference type="ARBA" id="ARBA00022512"/>
    </source>
</evidence>
<feature type="region of interest" description="Disordered" evidence="5">
    <location>
        <begin position="309"/>
        <end position="335"/>
    </location>
</feature>
<dbReference type="Pfam" id="PF16569">
    <property type="entry name" value="GramPos_pilinBB"/>
    <property type="match status" value="1"/>
</dbReference>
<dbReference type="InterPro" id="IPR026466">
    <property type="entry name" value="Fim_isopep_form_D2_dom"/>
</dbReference>
<keyword evidence="6" id="KW-1133">Transmembrane helix</keyword>
<dbReference type="NCBIfam" id="TIGR04226">
    <property type="entry name" value="RrgB_K2N_iso_D2"/>
    <property type="match status" value="1"/>
</dbReference>
<name>A0A6G8HZD3_9STRE</name>
<feature type="domain" description="Gram-positive cocci surface proteins LPxTG" evidence="8">
    <location>
        <begin position="477"/>
        <end position="516"/>
    </location>
</feature>
<evidence type="ECO:0000256" key="5">
    <source>
        <dbReference type="SAM" id="MobiDB-lite"/>
    </source>
</evidence>
<evidence type="ECO:0000313" key="11">
    <source>
        <dbReference type="EMBL" id="QIM46267.1"/>
    </source>
</evidence>
<dbReference type="RefSeq" id="WP_166043502.1">
    <property type="nucleotide sequence ID" value="NZ_CP046919.1"/>
</dbReference>